<dbReference type="Proteomes" id="UP000463051">
    <property type="component" value="Unassembled WGS sequence"/>
</dbReference>
<name>A0A7X2H5L8_9BACL</name>
<dbReference type="RefSeq" id="WP_154119037.1">
    <property type="nucleotide sequence ID" value="NZ_WJXB01000004.1"/>
</dbReference>
<dbReference type="SUPFAM" id="SSF48452">
    <property type="entry name" value="TPR-like"/>
    <property type="match status" value="1"/>
</dbReference>
<organism evidence="1 2">
    <name type="scientific">Paenibacillus monticola</name>
    <dbReference type="NCBI Taxonomy" id="2666075"/>
    <lineage>
        <taxon>Bacteria</taxon>
        <taxon>Bacillati</taxon>
        <taxon>Bacillota</taxon>
        <taxon>Bacilli</taxon>
        <taxon>Bacillales</taxon>
        <taxon>Paenibacillaceae</taxon>
        <taxon>Paenibacillus</taxon>
    </lineage>
</organism>
<proteinExistence type="predicted"/>
<comment type="caution">
    <text evidence="1">The sequence shown here is derived from an EMBL/GenBank/DDBJ whole genome shotgun (WGS) entry which is preliminary data.</text>
</comment>
<keyword evidence="2" id="KW-1185">Reference proteome</keyword>
<accession>A0A7X2H5L8</accession>
<keyword evidence="1" id="KW-0238">DNA-binding</keyword>
<reference evidence="1 2" key="1">
    <citation type="submission" date="2019-11" db="EMBL/GenBank/DDBJ databases">
        <title>Paenibacillus monticola sp. nov., a novel PGPR strain isolated from mountain sample in China.</title>
        <authorList>
            <person name="Zhao Q."/>
            <person name="Li H.-P."/>
            <person name="Zhang J.-L."/>
        </authorList>
    </citation>
    <scope>NUCLEOTIDE SEQUENCE [LARGE SCALE GENOMIC DNA]</scope>
    <source>
        <strain evidence="1 2">LC-T2</strain>
    </source>
</reference>
<dbReference type="GO" id="GO:0003677">
    <property type="term" value="F:DNA binding"/>
    <property type="evidence" value="ECO:0007669"/>
    <property type="project" value="UniProtKB-KW"/>
</dbReference>
<evidence type="ECO:0000313" key="2">
    <source>
        <dbReference type="Proteomes" id="UP000463051"/>
    </source>
</evidence>
<evidence type="ECO:0000313" key="1">
    <source>
        <dbReference type="EMBL" id="MRN54014.1"/>
    </source>
</evidence>
<dbReference type="Gene3D" id="1.25.40.10">
    <property type="entry name" value="Tetratricopeptide repeat domain"/>
    <property type="match status" value="1"/>
</dbReference>
<dbReference type="AlphaFoldDB" id="A0A7X2H5L8"/>
<protein>
    <submittedName>
        <fullName evidence="1">DNA-binding protein</fullName>
    </submittedName>
</protein>
<sequence>MRSSILKSLKPDIMVEMLENAFLSENWDRILNTSDILFSYAQCIYEERQDLKSKGLPLSLGVVMPHSLVYYFGFSHLMRGIAHQKQGHYNQARECMSKYADLGWLDGLDEEGLQLVEEFRFLAKTNLYTLDILVGKTDQLEEYVVFLQDYPEELLPGLDSILQAVFRHVMNVYELLRTFAQQFTEFGESREEANPSYYYNYCYYLAVYHKRAGRHSEALECILQCIILAHKSHNDGDFRNCMALFESLRDRATEEQIRQYQEVLTAVLE</sequence>
<dbReference type="InterPro" id="IPR011990">
    <property type="entry name" value="TPR-like_helical_dom_sf"/>
</dbReference>
<dbReference type="EMBL" id="WJXB01000004">
    <property type="protein sequence ID" value="MRN54014.1"/>
    <property type="molecule type" value="Genomic_DNA"/>
</dbReference>
<gene>
    <name evidence="1" type="ORF">GJB61_13595</name>
</gene>